<dbReference type="InterPro" id="IPR036249">
    <property type="entry name" value="Thioredoxin-like_sf"/>
</dbReference>
<dbReference type="EMBL" id="JAUQTB010000001">
    <property type="protein sequence ID" value="MDO7905284.1"/>
    <property type="molecule type" value="Genomic_DNA"/>
</dbReference>
<keyword evidence="2" id="KW-1185">Reference proteome</keyword>
<organism evidence="1 2">
    <name type="scientific">Paenibacillus lacisoli</name>
    <dbReference type="NCBI Taxonomy" id="3064525"/>
    <lineage>
        <taxon>Bacteria</taxon>
        <taxon>Bacillati</taxon>
        <taxon>Bacillota</taxon>
        <taxon>Bacilli</taxon>
        <taxon>Bacillales</taxon>
        <taxon>Paenibacillaceae</taxon>
        <taxon>Paenibacillus</taxon>
    </lineage>
</organism>
<evidence type="ECO:0000313" key="2">
    <source>
        <dbReference type="Proteomes" id="UP001240171"/>
    </source>
</evidence>
<evidence type="ECO:0000313" key="1">
    <source>
        <dbReference type="EMBL" id="MDO7905284.1"/>
    </source>
</evidence>
<dbReference type="RefSeq" id="WP_305022457.1">
    <property type="nucleotide sequence ID" value="NZ_JAUQTB010000001.1"/>
</dbReference>
<name>A0ABT9C7N8_9BACL</name>
<sequence>MATMIRMTTIGQLQSALEASTNKPLLLFKHSTRCPISAGAFREFQSYLEGTPNEEVEYGLIYVVEDRPVSNEAAELLGIRHESPQAILVKDGAPVWHTSHSNITTQSLKEALV</sequence>
<comment type="caution">
    <text evidence="1">The sequence shown here is derived from an EMBL/GenBank/DDBJ whole genome shotgun (WGS) entry which is preliminary data.</text>
</comment>
<reference evidence="1 2" key="1">
    <citation type="submission" date="2023-07" db="EMBL/GenBank/DDBJ databases">
        <title>Paenibacillus sp. JX-17 nov. isolated from soil.</title>
        <authorList>
            <person name="Wan Y."/>
            <person name="Liu B."/>
        </authorList>
    </citation>
    <scope>NUCLEOTIDE SEQUENCE [LARGE SCALE GENOMIC DNA]</scope>
    <source>
        <strain evidence="1 2">JX-17</strain>
    </source>
</reference>
<proteinExistence type="predicted"/>
<accession>A0ABT9C7N8</accession>
<dbReference type="NCBIfam" id="TIGR04019">
    <property type="entry name" value="B_thiol_YtxJ"/>
    <property type="match status" value="1"/>
</dbReference>
<dbReference type="InterPro" id="IPR022551">
    <property type="entry name" value="BrxC"/>
</dbReference>
<gene>
    <name evidence="1" type="primary">ytxJ</name>
    <name evidence="1" type="ORF">Q5741_02505</name>
</gene>
<protein>
    <submittedName>
        <fullName evidence="1">Bacillithiol system redox-active protein YtxJ</fullName>
    </submittedName>
</protein>
<dbReference type="Gene3D" id="3.40.30.10">
    <property type="entry name" value="Glutaredoxin"/>
    <property type="match status" value="1"/>
</dbReference>
<dbReference type="Pfam" id="PF11009">
    <property type="entry name" value="BrxC"/>
    <property type="match status" value="1"/>
</dbReference>
<dbReference type="Proteomes" id="UP001240171">
    <property type="component" value="Unassembled WGS sequence"/>
</dbReference>
<dbReference type="SUPFAM" id="SSF52833">
    <property type="entry name" value="Thioredoxin-like"/>
    <property type="match status" value="1"/>
</dbReference>